<dbReference type="PANTHER" id="PTHR30624">
    <property type="entry name" value="UNCHARACTERIZED PROTEIN TLDD AND PMBA"/>
    <property type="match status" value="1"/>
</dbReference>
<comment type="caution">
    <text evidence="7">The sequence shown here is derived from an EMBL/GenBank/DDBJ whole genome shotgun (WGS) entry which is preliminary data.</text>
</comment>
<evidence type="ECO:0000256" key="2">
    <source>
        <dbReference type="ARBA" id="ARBA00022670"/>
    </source>
</evidence>
<evidence type="ECO:0000256" key="1">
    <source>
        <dbReference type="ARBA" id="ARBA00005836"/>
    </source>
</evidence>
<keyword evidence="8" id="KW-1185">Reference proteome</keyword>
<evidence type="ECO:0000313" key="8">
    <source>
        <dbReference type="Proteomes" id="UP001597483"/>
    </source>
</evidence>
<accession>A0ABW5HGG0</accession>
<evidence type="ECO:0000313" key="7">
    <source>
        <dbReference type="EMBL" id="MFD2472398.1"/>
    </source>
</evidence>
<organism evidence="7 8">
    <name type="scientific">Amycolatopsis silviterrae</name>
    <dbReference type="NCBI Taxonomy" id="1656914"/>
    <lineage>
        <taxon>Bacteria</taxon>
        <taxon>Bacillati</taxon>
        <taxon>Actinomycetota</taxon>
        <taxon>Actinomycetes</taxon>
        <taxon>Pseudonocardiales</taxon>
        <taxon>Pseudonocardiaceae</taxon>
        <taxon>Amycolatopsis</taxon>
    </lineage>
</organism>
<name>A0ABW5HGG0_9PSEU</name>
<feature type="domain" description="Metalloprotease TldD/E N-terminal" evidence="5">
    <location>
        <begin position="36"/>
        <end position="100"/>
    </location>
</feature>
<dbReference type="Proteomes" id="UP001597483">
    <property type="component" value="Unassembled WGS sequence"/>
</dbReference>
<sequence>MLDSAAGIDPAFVALPLARLADAALGQAQRRGIRHASVSVVQVRTAASVTQDGVLRGSKDTTDTGLAVRLRSAGNTGFAATAALTPEAAASTVDDAIAVAEAGSVLLPGAEPPPAAERVHRGHWSTPHRIDPFSVPAADRVAKLTEWSARLAKAPQVGLVLAKVTCTRDSRFYADLAGTTTLQQRLRIHPQVVAACDGASLRSQGPPTARGWEYLEGEGWDWDAEIEAMPALLSEKRVATPVEPGCYDLVIDPSQLWLTIHESVGHATELDRALGHETAYAGTTFVSPDQLGSLRYGSALMNVDADRIAPHSLATTGFDDEGVKAQRWPLIEKGVLTGFQTDRTGAALLGADRSTGCSHAESALHVPIQRMPNVSLLPAPDGPDTARLIDGVGDGIYLTGSDSFSIDARREDFQFSAQRAYRIRRGRLAGQLSGVAYLGRTRAFWGALGALGGQDTYRTFGADRCGKGQPVQAAAASHGSPAAAFAGIRVTNTAAR</sequence>
<keyword evidence="3" id="KW-0378">Hydrolase</keyword>
<dbReference type="EMBL" id="JBHUKS010000026">
    <property type="protein sequence ID" value="MFD2472398.1"/>
    <property type="molecule type" value="Genomic_DNA"/>
</dbReference>
<dbReference type="SUPFAM" id="SSF111283">
    <property type="entry name" value="Putative modulator of DNA gyrase, PmbA/TldD"/>
    <property type="match status" value="1"/>
</dbReference>
<evidence type="ECO:0000256" key="4">
    <source>
        <dbReference type="ARBA" id="ARBA00023049"/>
    </source>
</evidence>
<evidence type="ECO:0000259" key="6">
    <source>
        <dbReference type="Pfam" id="PF19289"/>
    </source>
</evidence>
<dbReference type="RefSeq" id="WP_378310042.1">
    <property type="nucleotide sequence ID" value="NZ_JBHUKS010000026.1"/>
</dbReference>
<proteinExistence type="inferred from homology"/>
<dbReference type="InterPro" id="IPR002510">
    <property type="entry name" value="Metalloprtase-TldD/E_N"/>
</dbReference>
<dbReference type="PANTHER" id="PTHR30624:SF10">
    <property type="entry name" value="CONSERVED PROTEIN"/>
    <property type="match status" value="1"/>
</dbReference>
<dbReference type="Gene3D" id="3.30.2290.10">
    <property type="entry name" value="PmbA/TldD superfamily"/>
    <property type="match status" value="1"/>
</dbReference>
<evidence type="ECO:0000259" key="5">
    <source>
        <dbReference type="Pfam" id="PF01523"/>
    </source>
</evidence>
<dbReference type="Pfam" id="PF19289">
    <property type="entry name" value="PmbA_TldD_3rd"/>
    <property type="match status" value="1"/>
</dbReference>
<dbReference type="InterPro" id="IPR036059">
    <property type="entry name" value="TldD/PmbA_sf"/>
</dbReference>
<keyword evidence="4" id="KW-0482">Metalloprotease</keyword>
<feature type="domain" description="Metalloprotease TldD/E C-terminal" evidence="6">
    <location>
        <begin position="245"/>
        <end position="490"/>
    </location>
</feature>
<dbReference type="InterPro" id="IPR051463">
    <property type="entry name" value="Peptidase_U62_metallo"/>
</dbReference>
<keyword evidence="2" id="KW-0645">Protease</keyword>
<dbReference type="InterPro" id="IPR035068">
    <property type="entry name" value="TldD/PmbA_N"/>
</dbReference>
<protein>
    <submittedName>
        <fullName evidence="7">TldD/PmbA family protein</fullName>
    </submittedName>
</protein>
<reference evidence="8" key="1">
    <citation type="journal article" date="2019" name="Int. J. Syst. Evol. Microbiol.">
        <title>The Global Catalogue of Microorganisms (GCM) 10K type strain sequencing project: providing services to taxonomists for standard genome sequencing and annotation.</title>
        <authorList>
            <consortium name="The Broad Institute Genomics Platform"/>
            <consortium name="The Broad Institute Genome Sequencing Center for Infectious Disease"/>
            <person name="Wu L."/>
            <person name="Ma J."/>
        </authorList>
    </citation>
    <scope>NUCLEOTIDE SEQUENCE [LARGE SCALE GENOMIC DNA]</scope>
    <source>
        <strain evidence="8">CGMCC 4.7641</strain>
    </source>
</reference>
<dbReference type="InterPro" id="IPR045569">
    <property type="entry name" value="Metalloprtase-TldD/E_C"/>
</dbReference>
<gene>
    <name evidence="7" type="ORF">ACFSVL_33730</name>
</gene>
<evidence type="ECO:0000256" key="3">
    <source>
        <dbReference type="ARBA" id="ARBA00022801"/>
    </source>
</evidence>
<dbReference type="Pfam" id="PF01523">
    <property type="entry name" value="PmbA_TldD_1st"/>
    <property type="match status" value="1"/>
</dbReference>
<comment type="similarity">
    <text evidence="1">Belongs to the peptidase U62 family.</text>
</comment>